<dbReference type="EMBL" id="WMIA01000027">
    <property type="protein sequence ID" value="MTF40381.1"/>
    <property type="molecule type" value="Genomic_DNA"/>
</dbReference>
<evidence type="ECO:0000259" key="1">
    <source>
        <dbReference type="SMART" id="SM00943"/>
    </source>
</evidence>
<dbReference type="Proteomes" id="UP000437131">
    <property type="component" value="Unassembled WGS sequence"/>
</dbReference>
<name>A0A844GZG2_9CHRO</name>
<proteinExistence type="predicted"/>
<organism evidence="2 3">
    <name type="scientific">Cyanobacterium aponinum 0216</name>
    <dbReference type="NCBI Taxonomy" id="2676140"/>
    <lineage>
        <taxon>Bacteria</taxon>
        <taxon>Bacillati</taxon>
        <taxon>Cyanobacteriota</taxon>
        <taxon>Cyanophyceae</taxon>
        <taxon>Oscillatoriophycideae</taxon>
        <taxon>Chroococcales</taxon>
        <taxon>Geminocystaceae</taxon>
        <taxon>Cyanobacterium</taxon>
    </lineage>
</organism>
<dbReference type="Gene3D" id="3.40.50.300">
    <property type="entry name" value="P-loop containing nucleotide triphosphate hydrolases"/>
    <property type="match status" value="1"/>
</dbReference>
<dbReference type="SUPFAM" id="SSF56747">
    <property type="entry name" value="Prim-pol domain"/>
    <property type="match status" value="1"/>
</dbReference>
<dbReference type="InterPro" id="IPR027417">
    <property type="entry name" value="P-loop_NTPase"/>
</dbReference>
<sequence>MNSLANDWILTPVREKRPYRQNWQNESPLSRAYILQEIETKKATGYGLRTGIISGGVLAIDFDGESAIELMMNLPDYQELPKTVSWTSGKQGRLQVAFNIPEKYRRRFENFTRVSIRDGCADGEQLEFRYNGCQSVLPPSYHPETGQYQWISSPETTQVAELPEFLLNYLLLLITPETTMNNNTYQRYLTDLVLPINEAVPLTEVIAPRSRELLSGVSQGNRDNSGIALAMDLLGTANYLDSIGQSYDGDAYDLLFEFGSKCSPPLKPKDCDRIYKSAQKSNPTPCLDEEKIKGCIGAWYWHNSNIKKAYVTSVSRVSSQSKVKEKREPKISKFEAIKEARKILTADHDELTSTILLDDIRLNAGISEYSWKNDYIKPLKREVKQTKLKLEISLYTQETDIFKQIQLKQKICSNYSLNSVDFQTLVNYVEKQHTTPEKKVFSFENFMNIESSAEDWLIPSILPVGETLLLTALPKVGKTLLANDIAYAVISGTEVMGEKAKQGKVLYIGSDETPRSLVRRFQSRGFDLLPEAKTNLRIMTHLDLSDLSTLESELEDFKPDLVIIDSLTSITLDLGVSEKDSEFARYIYRLKDVLKKYNSSCVLIHHENKNSEAQGICKISGSARIPAAVWGIAQLSGGDKISDNPDNELVKGQNIRYLDLQPREGEKVKYLLEINPKGLWTEQGIFDFKGDCDDPQNQKKTQGERVLELLNRTGKRLEYSEINEVLGIGKSLYQVLDRLCDRSLINRARSQNNRRRWVYWTIDKDYQEVKINNNNTYEKISSTPPPLANSSTSVELNSESIDNKEFEVNQQVSQQVSQHTDILTNKKIDLNQDVLSNSPLVNNIPENTEGGGSKVVVDSKNDGFTNCSSTSIIENEELEDFWADNTLEVKESNKPKNNTVEFSDFEEKYDSTVVIDNEQDDLLVLYLDSNEYPVIEVIVNQIKEEGVKGLIEIAQSLNASKSSCYRLLDYMNKQRVN</sequence>
<dbReference type="AlphaFoldDB" id="A0A844GZG2"/>
<dbReference type="Pfam" id="PF09250">
    <property type="entry name" value="Prim-Pol"/>
    <property type="match status" value="1"/>
</dbReference>
<dbReference type="SUPFAM" id="SSF46785">
    <property type="entry name" value="Winged helix' DNA-binding domain"/>
    <property type="match status" value="1"/>
</dbReference>
<dbReference type="SUPFAM" id="SSF52540">
    <property type="entry name" value="P-loop containing nucleoside triphosphate hydrolases"/>
    <property type="match status" value="1"/>
</dbReference>
<dbReference type="InterPro" id="IPR036390">
    <property type="entry name" value="WH_DNA-bd_sf"/>
</dbReference>
<comment type="caution">
    <text evidence="2">The sequence shown here is derived from an EMBL/GenBank/DDBJ whole genome shotgun (WGS) entry which is preliminary data.</text>
</comment>
<dbReference type="SMART" id="SM00943">
    <property type="entry name" value="Prim-Pol"/>
    <property type="match status" value="1"/>
</dbReference>
<reference evidence="2 3" key="1">
    <citation type="submission" date="2019-11" db="EMBL/GenBank/DDBJ databases">
        <title>Isolation of a new High Light Tolerant Cyanobacteria.</title>
        <authorList>
            <person name="Dobson Z."/>
            <person name="Vaughn N."/>
            <person name="Vaughn M."/>
            <person name="Fromme P."/>
            <person name="Mazor Y."/>
        </authorList>
    </citation>
    <scope>NUCLEOTIDE SEQUENCE [LARGE SCALE GENOMIC DNA]</scope>
    <source>
        <strain evidence="2 3">0216</strain>
    </source>
</reference>
<protein>
    <submittedName>
        <fullName evidence="2">AAA family ATPase</fullName>
    </submittedName>
</protein>
<evidence type="ECO:0000313" key="2">
    <source>
        <dbReference type="EMBL" id="MTF40381.1"/>
    </source>
</evidence>
<dbReference type="RefSeq" id="WP_155084573.1">
    <property type="nucleotide sequence ID" value="NZ_WMIA01000027.1"/>
</dbReference>
<feature type="domain" description="DNA primase/polymerase bifunctional N-terminal" evidence="1">
    <location>
        <begin position="1"/>
        <end position="166"/>
    </location>
</feature>
<dbReference type="InterPro" id="IPR015330">
    <property type="entry name" value="DNA_primase/pol_bifunc_N"/>
</dbReference>
<accession>A0A844GZG2</accession>
<gene>
    <name evidence="2" type="ORF">GGC33_15800</name>
</gene>
<dbReference type="Pfam" id="PF13481">
    <property type="entry name" value="AAA_25"/>
    <property type="match status" value="1"/>
</dbReference>
<evidence type="ECO:0000313" key="3">
    <source>
        <dbReference type="Proteomes" id="UP000437131"/>
    </source>
</evidence>